<feature type="compositionally biased region" description="Low complexity" evidence="7">
    <location>
        <begin position="47"/>
        <end position="58"/>
    </location>
</feature>
<dbReference type="PROSITE" id="PS50158">
    <property type="entry name" value="ZF_CCHC"/>
    <property type="match status" value="1"/>
</dbReference>
<dbReference type="SMR" id="A0A1I7RZE8"/>
<feature type="region of interest" description="Disordered" evidence="7">
    <location>
        <begin position="1"/>
        <end position="97"/>
    </location>
</feature>
<dbReference type="GO" id="GO:0050265">
    <property type="term" value="F:RNA uridylyltransferase activity"/>
    <property type="evidence" value="ECO:0007669"/>
    <property type="project" value="TreeGrafter"/>
</dbReference>
<dbReference type="CDD" id="cd05402">
    <property type="entry name" value="NT_PAP_TUTase"/>
    <property type="match status" value="1"/>
</dbReference>
<dbReference type="SUPFAM" id="SSF81631">
    <property type="entry name" value="PAP/OAS1 substrate-binding domain"/>
    <property type="match status" value="2"/>
</dbReference>
<feature type="compositionally biased region" description="Basic and acidic residues" evidence="7">
    <location>
        <begin position="1216"/>
        <end position="1234"/>
    </location>
</feature>
<feature type="compositionally biased region" description="Basic and acidic residues" evidence="7">
    <location>
        <begin position="1263"/>
        <end position="1278"/>
    </location>
</feature>
<keyword evidence="5" id="KW-0460">Magnesium</keyword>
<dbReference type="Proteomes" id="UP000659654">
    <property type="component" value="Unassembled WGS sequence"/>
</dbReference>
<reference evidence="12" key="1">
    <citation type="submission" date="2016-11" db="UniProtKB">
        <authorList>
            <consortium name="WormBaseParasite"/>
        </authorList>
    </citation>
    <scope>IDENTIFICATION</scope>
</reference>
<keyword evidence="11" id="KW-1185">Reference proteome</keyword>
<proteinExistence type="predicted"/>
<reference evidence="9" key="2">
    <citation type="submission" date="2020-09" db="EMBL/GenBank/DDBJ databases">
        <authorList>
            <person name="Kikuchi T."/>
        </authorList>
    </citation>
    <scope>NUCLEOTIDE SEQUENCE</scope>
    <source>
        <strain evidence="9">Ka4C1</strain>
    </source>
</reference>
<dbReference type="InterPro" id="IPR043519">
    <property type="entry name" value="NT_sf"/>
</dbReference>
<dbReference type="Pfam" id="PF03828">
    <property type="entry name" value="PAP_assoc"/>
    <property type="match status" value="1"/>
</dbReference>
<dbReference type="SUPFAM" id="SSF57756">
    <property type="entry name" value="Retrovirus zinc finger-like domains"/>
    <property type="match status" value="1"/>
</dbReference>
<dbReference type="Pfam" id="PF22600">
    <property type="entry name" value="MTPAP-like_central"/>
    <property type="match status" value="1"/>
</dbReference>
<dbReference type="WBParaSite" id="BXY_0611800.1">
    <property type="protein sequence ID" value="BXY_0611800.1"/>
    <property type="gene ID" value="BXY_0611800"/>
</dbReference>
<dbReference type="InterPro" id="IPR054708">
    <property type="entry name" value="MTPAP-like_central"/>
</dbReference>
<feature type="compositionally biased region" description="Acidic residues" evidence="7">
    <location>
        <begin position="66"/>
        <end position="82"/>
    </location>
</feature>
<dbReference type="eggNOG" id="KOG2277">
    <property type="taxonomic scope" value="Eukaryota"/>
</dbReference>
<evidence type="ECO:0000256" key="4">
    <source>
        <dbReference type="ARBA" id="ARBA00022723"/>
    </source>
</evidence>
<keyword evidence="6" id="KW-0863">Zinc-finger</keyword>
<evidence type="ECO:0000313" key="10">
    <source>
        <dbReference type="Proteomes" id="UP000095284"/>
    </source>
</evidence>
<accession>A0A1I7RZE8</accession>
<feature type="domain" description="CCHC-type" evidence="8">
    <location>
        <begin position="1065"/>
        <end position="1080"/>
    </location>
</feature>
<evidence type="ECO:0000256" key="5">
    <source>
        <dbReference type="ARBA" id="ARBA00022842"/>
    </source>
</evidence>
<evidence type="ECO:0000256" key="6">
    <source>
        <dbReference type="PROSITE-ProRule" id="PRU00047"/>
    </source>
</evidence>
<dbReference type="OrthoDB" id="407432at2759"/>
<dbReference type="GO" id="GO:0003676">
    <property type="term" value="F:nucleic acid binding"/>
    <property type="evidence" value="ECO:0007669"/>
    <property type="project" value="InterPro"/>
</dbReference>
<dbReference type="Gene3D" id="4.10.60.10">
    <property type="entry name" value="Zinc finger, CCHC-type"/>
    <property type="match status" value="1"/>
</dbReference>
<dbReference type="InterPro" id="IPR036875">
    <property type="entry name" value="Znf_CCHC_sf"/>
</dbReference>
<feature type="compositionally biased region" description="Polar residues" evidence="7">
    <location>
        <begin position="1235"/>
        <end position="1245"/>
    </location>
</feature>
<organism evidence="10 12">
    <name type="scientific">Bursaphelenchus xylophilus</name>
    <name type="common">Pinewood nematode worm</name>
    <name type="synonym">Aphelenchoides xylophilus</name>
    <dbReference type="NCBI Taxonomy" id="6326"/>
    <lineage>
        <taxon>Eukaryota</taxon>
        <taxon>Metazoa</taxon>
        <taxon>Ecdysozoa</taxon>
        <taxon>Nematoda</taxon>
        <taxon>Chromadorea</taxon>
        <taxon>Rhabditida</taxon>
        <taxon>Tylenchina</taxon>
        <taxon>Tylenchomorpha</taxon>
        <taxon>Aphelenchoidea</taxon>
        <taxon>Aphelenchoididae</taxon>
        <taxon>Bursaphelenchus</taxon>
    </lineage>
</organism>
<evidence type="ECO:0000313" key="11">
    <source>
        <dbReference type="Proteomes" id="UP000659654"/>
    </source>
</evidence>
<keyword evidence="6" id="KW-0862">Zinc</keyword>
<feature type="compositionally biased region" description="Polar residues" evidence="7">
    <location>
        <begin position="31"/>
        <end position="41"/>
    </location>
</feature>
<keyword evidence="4" id="KW-0479">Metal-binding</keyword>
<evidence type="ECO:0000313" key="12">
    <source>
        <dbReference type="WBParaSite" id="BXY_0611800.1"/>
    </source>
</evidence>
<evidence type="ECO:0000256" key="1">
    <source>
        <dbReference type="ARBA" id="ARBA00001936"/>
    </source>
</evidence>
<dbReference type="Gene3D" id="1.10.1410.10">
    <property type="match status" value="2"/>
</dbReference>
<dbReference type="Gene3D" id="3.30.460.10">
    <property type="entry name" value="Beta Polymerase, domain 2"/>
    <property type="match status" value="1"/>
</dbReference>
<dbReference type="GO" id="GO:1990817">
    <property type="term" value="F:poly(A) RNA polymerase activity"/>
    <property type="evidence" value="ECO:0007669"/>
    <property type="project" value="UniProtKB-ARBA"/>
</dbReference>
<dbReference type="InterPro" id="IPR002058">
    <property type="entry name" value="PAP_assoc"/>
</dbReference>
<dbReference type="SMART" id="SM00343">
    <property type="entry name" value="ZnF_C2HC"/>
    <property type="match status" value="2"/>
</dbReference>
<comment type="cofactor">
    <cofactor evidence="1">
        <name>Mn(2+)</name>
        <dbReference type="ChEBI" id="CHEBI:29035"/>
    </cofactor>
</comment>
<feature type="region of interest" description="Disordered" evidence="7">
    <location>
        <begin position="1096"/>
        <end position="1137"/>
    </location>
</feature>
<evidence type="ECO:0000256" key="7">
    <source>
        <dbReference type="SAM" id="MobiDB-lite"/>
    </source>
</evidence>
<dbReference type="SUPFAM" id="SSF81301">
    <property type="entry name" value="Nucleotidyltransferase"/>
    <property type="match status" value="1"/>
</dbReference>
<dbReference type="PANTHER" id="PTHR12271">
    <property type="entry name" value="POLY A POLYMERASE CID PAP -RELATED"/>
    <property type="match status" value="1"/>
</dbReference>
<dbReference type="Proteomes" id="UP000095284">
    <property type="component" value="Unplaced"/>
</dbReference>
<feature type="compositionally biased region" description="Polar residues" evidence="7">
    <location>
        <begin position="1156"/>
        <end position="1176"/>
    </location>
</feature>
<dbReference type="EMBL" id="CAJFCV020000003">
    <property type="protein sequence ID" value="CAG9106504.1"/>
    <property type="molecule type" value="Genomic_DNA"/>
</dbReference>
<dbReference type="InterPro" id="IPR001878">
    <property type="entry name" value="Znf_CCHC"/>
</dbReference>
<feature type="compositionally biased region" description="Basic and acidic residues" evidence="7">
    <location>
        <begin position="1096"/>
        <end position="1111"/>
    </location>
</feature>
<gene>
    <name evidence="9" type="ORF">BXYJ_LOCUS6157</name>
</gene>
<evidence type="ECO:0000256" key="3">
    <source>
        <dbReference type="ARBA" id="ARBA00022679"/>
    </source>
</evidence>
<sequence>MTDSQDEELATLTDEMKNVHITPAPEVCKSNDYSHVSTAWDLSSDEGSQSGSQPGPSQAAKGNGDLTDEDQSVCSQEVEEGEGATTGDEDERKPKANVLKKQMKKGREEKYNRKPISNEEIVKLLVDKREDIFKQLDVFMRGIKLKEYNKNTKFSAIIMDKINITFSMLDLFNERCTKIGFVVSSLFQTEKEPAALNCMVAFLPRSNDINVFFSGYTELIDLMADYLKNPHHSPTPQCSLAVLERMHIIPNLGERKRFSGYALYCTCCEHHIKGMLGVMEHVRCLEHQLFHERLESRKKLYEYVVRRPVGEPTTLSRFLIPELNLQHQRLLDIMADREALDIDSLRGFLAKKIAIDLREFTSSSPTVTVTLFGGITTGLISPGRPFHVDAYIDIRCEKEPPAQKKKIWLQRVFHKSRACLDFAFPGATAVVLYRKKPIDVFYTTDHRALDAVKASMLLNFYCSFFPFFPFAAFHLRCWATRMGFTSTFDDRGVSGSAWDIMTLFYCQRMGWLPYINEEIIEMSWDEFFSLPYPIQQQKVQKIVNGSRLAEPEAVPLIVFGLFRFYGAEFDPAEVIQITQREPVFKEKNGTRTWRVECPISGNNLLQCRAEVDAFLQAVFFYAAVAESQMRDGRGDTQPLETVLFKNLRGHKLSFVLLAGRNSKRSDIFYPLSAPNPGIWALHPKIFTPNLLCDFCGGNHKERECPRLSVISVTVNVKDKVLNRLSELIEQQYESLKASEQFIMDAQNFIQELQVDLREHLQNENIRLDLFGSLISGFGNMSSDLDVCLRLDYEDVDEDDTVGHSLLRQIHWHLTERKFDTRLVAHAKVPIVKFNTEQFGWSGDISFYNCLALHNSEMLREYCDFDDRVPQLGVAIKAWAKAFDLNDASQGTFSSYSLIIMMIYYLQKAGVLPRLQDPISCPGLKDHEPRSVGEWTVHFYKPTEEFKRNFSRNNKTVGQLFSGFFDFYIDTFSINDEVVQIRTGRTLTKIEKEWTKCLWAVEDPFDLNHNLTSGVKRVTGLYVVQAMNIMQHILRTQEAKICSPDFTLSKLEEFVPNPMGAVGKVCFNCREKGHTVQKCPKLAEQKKHLKQIRKERLAKKAEKDTNGAEGKKPSAPFNRMHIERNKRPPQAMRNYGQSKSKVNKLIENHIKTVWALNSDTSNGSEEPTKPAESSNGNEYAPSLSPQKSKEHLLNHKKSDKGSTKSSSKPPAKNETPAGERDPVQKGKAKSNDKTSAKSTAAVQKNGKSAEKVHNSQNKPAGSVEETRAKPSKKMEKEEVSTVEPIQKISAGPSKAAKPVENISKQTEPVQNPQVESAGPARNSDPDKSSKKRSKKKKKN</sequence>
<evidence type="ECO:0000259" key="8">
    <source>
        <dbReference type="PROSITE" id="PS50158"/>
    </source>
</evidence>
<dbReference type="GO" id="GO:0008270">
    <property type="term" value="F:zinc ion binding"/>
    <property type="evidence" value="ECO:0007669"/>
    <property type="project" value="UniProtKB-KW"/>
</dbReference>
<dbReference type="Proteomes" id="UP000582659">
    <property type="component" value="Unassembled WGS sequence"/>
</dbReference>
<comment type="cofactor">
    <cofactor evidence="2">
        <name>Mg(2+)</name>
        <dbReference type="ChEBI" id="CHEBI:18420"/>
    </cofactor>
</comment>
<keyword evidence="3" id="KW-0808">Transferase</keyword>
<feature type="compositionally biased region" description="Basic residues" evidence="7">
    <location>
        <begin position="1328"/>
        <end position="1338"/>
    </location>
</feature>
<dbReference type="EMBL" id="CAJFDI010000003">
    <property type="protein sequence ID" value="CAD5220395.1"/>
    <property type="molecule type" value="Genomic_DNA"/>
</dbReference>
<protein>
    <submittedName>
        <fullName evidence="9">(pine wood nematode) hypothetical protein</fullName>
    </submittedName>
    <submittedName>
        <fullName evidence="12">CCHC-type domain-containing protein</fullName>
    </submittedName>
</protein>
<feature type="region of interest" description="Disordered" evidence="7">
    <location>
        <begin position="1156"/>
        <end position="1338"/>
    </location>
</feature>
<feature type="compositionally biased region" description="Polar residues" evidence="7">
    <location>
        <begin position="1301"/>
        <end position="1313"/>
    </location>
</feature>
<name>A0A1I7RZE8_BURXY</name>
<evidence type="ECO:0000256" key="2">
    <source>
        <dbReference type="ARBA" id="ARBA00001946"/>
    </source>
</evidence>
<dbReference type="GO" id="GO:0031123">
    <property type="term" value="P:RNA 3'-end processing"/>
    <property type="evidence" value="ECO:0007669"/>
    <property type="project" value="TreeGrafter"/>
</dbReference>
<evidence type="ECO:0000313" key="9">
    <source>
        <dbReference type="EMBL" id="CAD5220395.1"/>
    </source>
</evidence>
<dbReference type="PANTHER" id="PTHR12271:SF66">
    <property type="entry name" value="TERMINAL URIDYLYLTRANSFERASE TAILOR"/>
    <property type="match status" value="1"/>
</dbReference>
<dbReference type="GO" id="GO:0019899">
    <property type="term" value="F:enzyme binding"/>
    <property type="evidence" value="ECO:0007669"/>
    <property type="project" value="UniProtKB-ARBA"/>
</dbReference>